<evidence type="ECO:0000256" key="9">
    <source>
        <dbReference type="SAM" id="Phobius"/>
    </source>
</evidence>
<comment type="caution">
    <text evidence="10">The sequence shown here is derived from an EMBL/GenBank/DDBJ whole genome shotgun (WGS) entry which is preliminary data.</text>
</comment>
<dbReference type="EMBL" id="JAPMOS010000002">
    <property type="protein sequence ID" value="KAJ4462698.1"/>
    <property type="molecule type" value="Genomic_DNA"/>
</dbReference>
<feature type="transmembrane region" description="Helical" evidence="9">
    <location>
        <begin position="81"/>
        <end position="107"/>
    </location>
</feature>
<evidence type="ECO:0000313" key="11">
    <source>
        <dbReference type="Proteomes" id="UP001141327"/>
    </source>
</evidence>
<evidence type="ECO:0000256" key="7">
    <source>
        <dbReference type="ARBA" id="ARBA00023136"/>
    </source>
</evidence>
<evidence type="ECO:0000313" key="10">
    <source>
        <dbReference type="EMBL" id="KAJ4462698.1"/>
    </source>
</evidence>
<dbReference type="Proteomes" id="UP001141327">
    <property type="component" value="Unassembled WGS sequence"/>
</dbReference>
<feature type="compositionally biased region" description="Polar residues" evidence="8">
    <location>
        <begin position="250"/>
        <end position="260"/>
    </location>
</feature>
<comment type="pathway">
    <text evidence="2">Glycolipid biosynthesis; glycosylphosphatidylinositol-anchor biosynthesis.</text>
</comment>
<evidence type="ECO:0000256" key="2">
    <source>
        <dbReference type="ARBA" id="ARBA00004687"/>
    </source>
</evidence>
<keyword evidence="5" id="KW-0256">Endoplasmic reticulum</keyword>
<keyword evidence="4 9" id="KW-0812">Transmembrane</keyword>
<organism evidence="10 11">
    <name type="scientific">Paratrimastix pyriformis</name>
    <dbReference type="NCBI Taxonomy" id="342808"/>
    <lineage>
        <taxon>Eukaryota</taxon>
        <taxon>Metamonada</taxon>
        <taxon>Preaxostyla</taxon>
        <taxon>Paratrimastigidae</taxon>
        <taxon>Paratrimastix</taxon>
    </lineage>
</organism>
<gene>
    <name evidence="10" type="ORF">PAPYR_710</name>
</gene>
<protein>
    <submittedName>
        <fullName evidence="10">Uncharacterized protein</fullName>
    </submittedName>
</protein>
<comment type="subcellular location">
    <subcellularLocation>
        <location evidence="1">Endoplasmic reticulum membrane</location>
        <topology evidence="1">Multi-pass membrane protein</topology>
    </subcellularLocation>
</comment>
<feature type="region of interest" description="Disordered" evidence="8">
    <location>
        <begin position="240"/>
        <end position="260"/>
    </location>
</feature>
<keyword evidence="6 9" id="KW-1133">Transmembrane helix</keyword>
<feature type="transmembrane region" description="Helical" evidence="9">
    <location>
        <begin position="49"/>
        <end position="69"/>
    </location>
</feature>
<evidence type="ECO:0000256" key="6">
    <source>
        <dbReference type="ARBA" id="ARBA00022989"/>
    </source>
</evidence>
<sequence length="285" mass="31634">MDFRSSGGSKTPRGPSNTGKTGAPWLVLLFRLFVPPLRVESEMRTPTRFFITFLGTFLSVWLVAVLFGASLTTDIRETAGLALWVASLSCFPVLLLLRSNFSLAFLLRPDLVPALLFLPQRDIVVPLSLSHRISALLYLGTMLGTWFGACAIPLDWDRWWQLPVPPCQEGLIYVREAVAEIDVQKSLRRTQPVQSLHGAPWSHQAHNSCTCAPTLGTSPEPLRTPGTPWWPATTLIRQASTGSGHHPDASTKTARWPNTSWPRPKFACHMQILDPRCDKDGMAVK</sequence>
<dbReference type="InterPro" id="IPR009580">
    <property type="entry name" value="GPI_biosynthesis_protein_Pig-F"/>
</dbReference>
<dbReference type="Pfam" id="PF06699">
    <property type="entry name" value="PIG-F"/>
    <property type="match status" value="1"/>
</dbReference>
<accession>A0ABQ8UV04</accession>
<proteinExistence type="predicted"/>
<reference evidence="10" key="1">
    <citation type="journal article" date="2022" name="bioRxiv">
        <title>Genomics of Preaxostyla Flagellates Illuminates Evolutionary Transitions and the Path Towards Mitochondrial Loss.</title>
        <authorList>
            <person name="Novak L.V.F."/>
            <person name="Treitli S.C."/>
            <person name="Pyrih J."/>
            <person name="Halakuc P."/>
            <person name="Pipaliya S.V."/>
            <person name="Vacek V."/>
            <person name="Brzon O."/>
            <person name="Soukal P."/>
            <person name="Eme L."/>
            <person name="Dacks J.B."/>
            <person name="Karnkowska A."/>
            <person name="Elias M."/>
            <person name="Hampl V."/>
        </authorList>
    </citation>
    <scope>NUCLEOTIDE SEQUENCE</scope>
    <source>
        <strain evidence="10">RCP-MX</strain>
    </source>
</reference>
<evidence type="ECO:0000256" key="8">
    <source>
        <dbReference type="SAM" id="MobiDB-lite"/>
    </source>
</evidence>
<keyword evidence="11" id="KW-1185">Reference proteome</keyword>
<name>A0ABQ8UV04_9EUKA</name>
<keyword evidence="3" id="KW-0337">GPI-anchor biosynthesis</keyword>
<evidence type="ECO:0000256" key="4">
    <source>
        <dbReference type="ARBA" id="ARBA00022692"/>
    </source>
</evidence>
<evidence type="ECO:0000256" key="1">
    <source>
        <dbReference type="ARBA" id="ARBA00004477"/>
    </source>
</evidence>
<evidence type="ECO:0000256" key="3">
    <source>
        <dbReference type="ARBA" id="ARBA00022502"/>
    </source>
</evidence>
<evidence type="ECO:0000256" key="5">
    <source>
        <dbReference type="ARBA" id="ARBA00022824"/>
    </source>
</evidence>
<keyword evidence="7 9" id="KW-0472">Membrane</keyword>